<dbReference type="EMBL" id="OA882246">
    <property type="protein sequence ID" value="CAD7274136.1"/>
    <property type="molecule type" value="Genomic_DNA"/>
</dbReference>
<keyword evidence="1" id="KW-1133">Transmembrane helix</keyword>
<dbReference type="GO" id="GO:0005886">
    <property type="term" value="C:plasma membrane"/>
    <property type="evidence" value="ECO:0007669"/>
    <property type="project" value="TreeGrafter"/>
</dbReference>
<dbReference type="InterPro" id="IPR040287">
    <property type="entry name" value="RGM"/>
</dbReference>
<evidence type="ECO:0000259" key="3">
    <source>
        <dbReference type="Pfam" id="PF06534"/>
    </source>
</evidence>
<sequence>MDIACRRVWRRKRRRKSLFSCLVAAVFCVMILVCPVSGQCQMDTCISGLVEALPGLGPEFESVDFSSAGSIMREATQRTLLLPPFCRLIIDCYKCLEATAGSCYADLNFRSAQKFLRGLREEFGCTNVNTSNLVLGPGVSGRRLKCTFVAPELGGEDDRDEEFCALFGDPHLLGFDEKFRSCGAEGAWPLVDTEFFAVQVTSARVCSTCRSTAVTRATVIVKDAGECGPQLTYEASSDALPNVFNDGTIFAGADKSVVVKEIVEGREVEIFMRHAGAIVSLRRIGTDKQFPSLSVTIRVPRAVVAPTGATTTELCVSGCLDELPGPEATLGINVDDQQATSLCLRRGLTDGFLDACVFDLMTTGDTAFADAAQFAMLDLRGSLKNFERIIVNRTIPQEAAIVFSGVNRMAASRFCLAYLILVALSVYFR</sequence>
<feature type="chain" id="PRO_5036403208" description="Repulsive guidance molecule C-terminal domain-containing protein" evidence="2">
    <location>
        <begin position="39"/>
        <end position="429"/>
    </location>
</feature>
<feature type="domain" description="Repulsive guidance molecule C-terminal" evidence="3">
    <location>
        <begin position="162"/>
        <end position="380"/>
    </location>
</feature>
<dbReference type="InterPro" id="IPR009496">
    <property type="entry name" value="RGM_C"/>
</dbReference>
<keyword evidence="5" id="KW-1185">Reference proteome</keyword>
<dbReference type="EMBL" id="CAJPEX010000209">
    <property type="protein sequence ID" value="CAG0914288.1"/>
    <property type="molecule type" value="Genomic_DNA"/>
</dbReference>
<protein>
    <recommendedName>
        <fullName evidence="3">Repulsive guidance molecule C-terminal domain-containing protein</fullName>
    </recommendedName>
</protein>
<dbReference type="GO" id="GO:0030509">
    <property type="term" value="P:BMP signaling pathway"/>
    <property type="evidence" value="ECO:0007669"/>
    <property type="project" value="TreeGrafter"/>
</dbReference>
<feature type="transmembrane region" description="Helical" evidence="1">
    <location>
        <begin position="410"/>
        <end position="428"/>
    </location>
</feature>
<dbReference type="PANTHER" id="PTHR31428">
    <property type="entry name" value="RGM DOMAIN FAMILY MEMBER DRAG-1"/>
    <property type="match status" value="1"/>
</dbReference>
<dbReference type="Pfam" id="PF06534">
    <property type="entry name" value="RGM_C"/>
    <property type="match status" value="1"/>
</dbReference>
<evidence type="ECO:0000313" key="5">
    <source>
        <dbReference type="Proteomes" id="UP000678499"/>
    </source>
</evidence>
<dbReference type="Proteomes" id="UP000678499">
    <property type="component" value="Unassembled WGS sequence"/>
</dbReference>
<dbReference type="AlphaFoldDB" id="A0A7R9GB04"/>
<reference evidence="4" key="1">
    <citation type="submission" date="2020-11" db="EMBL/GenBank/DDBJ databases">
        <authorList>
            <person name="Tran Van P."/>
        </authorList>
    </citation>
    <scope>NUCLEOTIDE SEQUENCE</scope>
</reference>
<accession>A0A7R9GB04</accession>
<dbReference type="Gene3D" id="3.40.1000.10">
    <property type="entry name" value="Mog1/PsbP, alpha/beta/alpha sandwich"/>
    <property type="match status" value="1"/>
</dbReference>
<evidence type="ECO:0000313" key="4">
    <source>
        <dbReference type="EMBL" id="CAD7274136.1"/>
    </source>
</evidence>
<dbReference type="GO" id="GO:0015026">
    <property type="term" value="F:coreceptor activity"/>
    <property type="evidence" value="ECO:0007669"/>
    <property type="project" value="TreeGrafter"/>
</dbReference>
<dbReference type="PANTHER" id="PTHR31428:SF6">
    <property type="entry name" value="REPULSIVE GUIDANCE MOLECULE B HOMOLOG DRAG-1"/>
    <property type="match status" value="1"/>
</dbReference>
<organism evidence="4">
    <name type="scientific">Notodromas monacha</name>
    <dbReference type="NCBI Taxonomy" id="399045"/>
    <lineage>
        <taxon>Eukaryota</taxon>
        <taxon>Metazoa</taxon>
        <taxon>Ecdysozoa</taxon>
        <taxon>Arthropoda</taxon>
        <taxon>Crustacea</taxon>
        <taxon>Oligostraca</taxon>
        <taxon>Ostracoda</taxon>
        <taxon>Podocopa</taxon>
        <taxon>Podocopida</taxon>
        <taxon>Cypridocopina</taxon>
        <taxon>Cypridoidea</taxon>
        <taxon>Cyprididae</taxon>
        <taxon>Notodromas</taxon>
    </lineage>
</organism>
<feature type="signal peptide" evidence="2">
    <location>
        <begin position="1"/>
        <end position="38"/>
    </location>
</feature>
<keyword evidence="1" id="KW-0472">Membrane</keyword>
<dbReference type="OrthoDB" id="10013795at2759"/>
<keyword evidence="2" id="KW-0732">Signal</keyword>
<proteinExistence type="predicted"/>
<keyword evidence="1" id="KW-0812">Transmembrane</keyword>
<name>A0A7R9GB04_9CRUS</name>
<evidence type="ECO:0000256" key="2">
    <source>
        <dbReference type="SAM" id="SignalP"/>
    </source>
</evidence>
<gene>
    <name evidence="4" type="ORF">NMOB1V02_LOCUS1988</name>
</gene>
<evidence type="ECO:0000256" key="1">
    <source>
        <dbReference type="SAM" id="Phobius"/>
    </source>
</evidence>